<dbReference type="RefSeq" id="WP_326439711.1">
    <property type="nucleotide sequence ID" value="NZ_JAYMFH010000007.1"/>
</dbReference>
<dbReference type="NCBIfam" id="TIGR01813">
    <property type="entry name" value="flavo_cyto_c"/>
    <property type="match status" value="1"/>
</dbReference>
<reference evidence="9 10" key="1">
    <citation type="submission" date="2024-01" db="EMBL/GenBank/DDBJ databases">
        <title>novel species in genus Adlercreutzia.</title>
        <authorList>
            <person name="Liu X."/>
        </authorList>
    </citation>
    <scope>NUCLEOTIDE SEQUENCE [LARGE SCALE GENOMIC DNA]</scope>
    <source>
        <strain evidence="9 10">R22</strain>
    </source>
</reference>
<dbReference type="SMART" id="SM00900">
    <property type="entry name" value="FMN_bind"/>
    <property type="match status" value="1"/>
</dbReference>
<dbReference type="InterPro" id="IPR036188">
    <property type="entry name" value="FAD/NAD-bd_sf"/>
</dbReference>
<gene>
    <name evidence="9" type="ORF">VJ920_07245</name>
</gene>
<feature type="signal peptide" evidence="7">
    <location>
        <begin position="1"/>
        <end position="32"/>
    </location>
</feature>
<evidence type="ECO:0000256" key="4">
    <source>
        <dbReference type="ARBA" id="ARBA00022827"/>
    </source>
</evidence>
<evidence type="ECO:0000256" key="7">
    <source>
        <dbReference type="RuleBase" id="RU366062"/>
    </source>
</evidence>
<keyword evidence="7" id="KW-0732">Signal</keyword>
<dbReference type="Pfam" id="PF00890">
    <property type="entry name" value="FAD_binding_2"/>
    <property type="match status" value="1"/>
</dbReference>
<dbReference type="SUPFAM" id="SSF51905">
    <property type="entry name" value="FAD/NAD(P)-binding domain"/>
    <property type="match status" value="1"/>
</dbReference>
<dbReference type="InterPro" id="IPR007329">
    <property type="entry name" value="FMN-bd"/>
</dbReference>
<sequence>MTNEIDITLSRKSFLKGAAMAGIAAMTGGALAGCAPTTKGSTEDTPALAKTSTASGTFVGKADGMGGEVRVEVTLANGQIADVRPLFNNETPGLTDLTFRLMPQEMIVNQSYEVDTVSGATMSSMALKNAVKDALEQAGVDTSEYSQAITRSHDAEDETIDTEFVVVGSGGAGLSAAVTLAERGKQVVIVEKMPRLGGNTLVCGALMNSYDPIRTKGTKYEDATVQDFIDWTWEGGNEAGKKDVIQVFAEQSWPTTQWLVDEIGVIFYKDLQGSWGHMPELPNGLGFINPFVKKVEEYGIPCCMESTLTEIIMDGDRAAGIIAEKEGGGILTVNASKGVIMATGGLGHNLEMVKELDPRYDDITLSTNPVNATGECFAIAEAAGANLINMDSIQAVHFADPATGQVDWDLESPNSIFVNKEGKRFMNEEMPRDDSVAGLSQQTDHLMFTISDSKDWPTMDTVTGFGVTIGECIERGKGFKADTLEELAELVGCDAAGLTATIEEYNAMIEVGEDTAFQLVDMKERSKIDQPPFYASKLTIAIHYTNGGIEINPQAQVLDKSGNVIPGLYAAGECSGGVMGTNRMGGNSVADVMIFGRIAGMAE</sequence>
<dbReference type="Gene3D" id="3.90.1010.20">
    <property type="match status" value="1"/>
</dbReference>
<dbReference type="Gene3D" id="3.90.700.10">
    <property type="entry name" value="Succinate dehydrogenase/fumarate reductase flavoprotein, catalytic domain"/>
    <property type="match status" value="1"/>
</dbReference>
<keyword evidence="3 7" id="KW-0285">Flavoprotein</keyword>
<dbReference type="InterPro" id="IPR003953">
    <property type="entry name" value="FAD-dep_OxRdtase_2_FAD-bd"/>
</dbReference>
<organism evidence="9 10">
    <name type="scientific">Adlercreutzia shanghongiae</name>
    <dbReference type="NCBI Taxonomy" id="3111773"/>
    <lineage>
        <taxon>Bacteria</taxon>
        <taxon>Bacillati</taxon>
        <taxon>Actinomycetota</taxon>
        <taxon>Coriobacteriia</taxon>
        <taxon>Eggerthellales</taxon>
        <taxon>Eggerthellaceae</taxon>
        <taxon>Adlercreutzia</taxon>
    </lineage>
</organism>
<dbReference type="SUPFAM" id="SSF56425">
    <property type="entry name" value="Succinate dehydrogenase/fumarate reductase flavoprotein, catalytic domain"/>
    <property type="match status" value="1"/>
</dbReference>
<keyword evidence="10" id="KW-1185">Reference proteome</keyword>
<dbReference type="PANTHER" id="PTHR43400">
    <property type="entry name" value="FUMARATE REDUCTASE"/>
    <property type="match status" value="1"/>
</dbReference>
<feature type="domain" description="FMN-binding" evidence="8">
    <location>
        <begin position="64"/>
        <end position="138"/>
    </location>
</feature>
<evidence type="ECO:0000313" key="10">
    <source>
        <dbReference type="Proteomes" id="UP001343724"/>
    </source>
</evidence>
<dbReference type="InterPro" id="IPR006311">
    <property type="entry name" value="TAT_signal"/>
</dbReference>
<comment type="similarity">
    <text evidence="7">Belongs to the FAD-dependent oxidoreductase 2 family. FRD/SDH subfamily.</text>
</comment>
<comment type="cofactor">
    <cofactor evidence="7">
        <name>FMN</name>
        <dbReference type="ChEBI" id="CHEBI:58210"/>
    </cofactor>
    <text evidence="7">Binds 1 or 2 FMN covalently per subunit.</text>
</comment>
<dbReference type="InterPro" id="IPR027477">
    <property type="entry name" value="Succ_DH/fumarate_Rdtase_cat_sf"/>
</dbReference>
<dbReference type="Gene3D" id="3.50.50.60">
    <property type="entry name" value="FAD/NAD(P)-binding domain"/>
    <property type="match status" value="1"/>
</dbReference>
<dbReference type="Pfam" id="PF04205">
    <property type="entry name" value="FMN_bind"/>
    <property type="match status" value="1"/>
</dbReference>
<dbReference type="EC" id="1.3.99.33" evidence="1 7"/>
<dbReference type="EMBL" id="JAYMFH010000007">
    <property type="protein sequence ID" value="MEC4295102.1"/>
    <property type="molecule type" value="Genomic_DNA"/>
</dbReference>
<dbReference type="Proteomes" id="UP001343724">
    <property type="component" value="Unassembled WGS sequence"/>
</dbReference>
<evidence type="ECO:0000313" key="9">
    <source>
        <dbReference type="EMBL" id="MEC4295102.1"/>
    </source>
</evidence>
<evidence type="ECO:0000256" key="6">
    <source>
        <dbReference type="ARBA" id="ARBA00049922"/>
    </source>
</evidence>
<comment type="cofactor">
    <cofactor evidence="7">
        <name>FAD</name>
        <dbReference type="ChEBI" id="CHEBI:57692"/>
    </cofactor>
    <text evidence="7">Binds 1 FAD per subunit.</text>
</comment>
<name>A0ABU6IZR7_9ACTN</name>
<keyword evidence="5 7" id="KW-0560">Oxidoreductase</keyword>
<evidence type="ECO:0000256" key="5">
    <source>
        <dbReference type="ARBA" id="ARBA00023002"/>
    </source>
</evidence>
<dbReference type="PANTHER" id="PTHR43400:SF10">
    <property type="entry name" value="3-OXOSTEROID 1-DEHYDROGENASE"/>
    <property type="match status" value="1"/>
</dbReference>
<comment type="catalytic activity">
    <reaction evidence="6 7">
        <text>dihydrourocanate + A = urocanate + AH2</text>
        <dbReference type="Rhea" id="RHEA:36059"/>
        <dbReference type="ChEBI" id="CHEBI:13193"/>
        <dbReference type="ChEBI" id="CHEBI:17499"/>
        <dbReference type="ChEBI" id="CHEBI:27247"/>
        <dbReference type="ChEBI" id="CHEBI:72991"/>
        <dbReference type="EC" id="1.3.99.33"/>
    </reaction>
</comment>
<proteinExistence type="inferred from homology"/>
<evidence type="ECO:0000256" key="1">
    <source>
        <dbReference type="ARBA" id="ARBA00013137"/>
    </source>
</evidence>
<evidence type="ECO:0000256" key="3">
    <source>
        <dbReference type="ARBA" id="ARBA00022630"/>
    </source>
</evidence>
<evidence type="ECO:0000259" key="8">
    <source>
        <dbReference type="SMART" id="SM00900"/>
    </source>
</evidence>
<dbReference type="PROSITE" id="PS51318">
    <property type="entry name" value="TAT"/>
    <property type="match status" value="1"/>
</dbReference>
<feature type="chain" id="PRO_5044997776" description="Urocanate reductase" evidence="7">
    <location>
        <begin position="33"/>
        <end position="603"/>
    </location>
</feature>
<dbReference type="InterPro" id="IPR010960">
    <property type="entry name" value="Flavocytochrome_c"/>
</dbReference>
<comment type="caution">
    <text evidence="9">The sequence shown here is derived from an EMBL/GenBank/DDBJ whole genome shotgun (WGS) entry which is preliminary data.</text>
</comment>
<evidence type="ECO:0000256" key="2">
    <source>
        <dbReference type="ARBA" id="ARBA00015872"/>
    </source>
</evidence>
<dbReference type="InterPro" id="IPR050315">
    <property type="entry name" value="FAD-oxidoreductase_2"/>
</dbReference>
<protein>
    <recommendedName>
        <fullName evidence="2 7">Urocanate reductase</fullName>
        <ecNumber evidence="1 7">1.3.99.33</ecNumber>
    </recommendedName>
</protein>
<keyword evidence="4 7" id="KW-0274">FAD</keyword>
<accession>A0ABU6IZR7</accession>